<dbReference type="Proteomes" id="UP000316714">
    <property type="component" value="Unassembled WGS sequence"/>
</dbReference>
<evidence type="ECO:0000313" key="2">
    <source>
        <dbReference type="Proteomes" id="UP000316714"/>
    </source>
</evidence>
<comment type="caution">
    <text evidence="1">The sequence shown here is derived from an EMBL/GenBank/DDBJ whole genome shotgun (WGS) entry which is preliminary data.</text>
</comment>
<gene>
    <name evidence="1" type="ORF">KOR34_00830</name>
</gene>
<reference evidence="1 2" key="1">
    <citation type="submission" date="2019-02" db="EMBL/GenBank/DDBJ databases">
        <title>Deep-cultivation of Planctomycetes and their phenomic and genomic characterization uncovers novel biology.</title>
        <authorList>
            <person name="Wiegand S."/>
            <person name="Jogler M."/>
            <person name="Boedeker C."/>
            <person name="Pinto D."/>
            <person name="Vollmers J."/>
            <person name="Rivas-Marin E."/>
            <person name="Kohn T."/>
            <person name="Peeters S.H."/>
            <person name="Heuer A."/>
            <person name="Rast P."/>
            <person name="Oberbeckmann S."/>
            <person name="Bunk B."/>
            <person name="Jeske O."/>
            <person name="Meyerdierks A."/>
            <person name="Storesund J.E."/>
            <person name="Kallscheuer N."/>
            <person name="Luecker S."/>
            <person name="Lage O.M."/>
            <person name="Pohl T."/>
            <person name="Merkel B.J."/>
            <person name="Hornburger P."/>
            <person name="Mueller R.-W."/>
            <person name="Bruemmer F."/>
            <person name="Labrenz M."/>
            <person name="Spormann A.M."/>
            <person name="Op Den Camp H."/>
            <person name="Overmann J."/>
            <person name="Amann R."/>
            <person name="Jetten M.S.M."/>
            <person name="Mascher T."/>
            <person name="Medema M.H."/>
            <person name="Devos D.P."/>
            <person name="Kaster A.-K."/>
            <person name="Ovreas L."/>
            <person name="Rohde M."/>
            <person name="Galperin M.Y."/>
            <person name="Jogler C."/>
        </authorList>
    </citation>
    <scope>NUCLEOTIDE SEQUENCE [LARGE SCALE GENOMIC DNA]</scope>
    <source>
        <strain evidence="1 2">KOR34</strain>
    </source>
</reference>
<keyword evidence="2" id="KW-1185">Reference proteome</keyword>
<evidence type="ECO:0000313" key="1">
    <source>
        <dbReference type="EMBL" id="TWT35195.1"/>
    </source>
</evidence>
<accession>A0A5C5VC33</accession>
<sequence length="320" mass="35919">MNLEAWKPHERMPLTEIRGCFESSLGVRFKRGVGDISRCSPILDEFGHSARFDGNWSFAQGGACIDLANRVDTLSQFFKRQCDLLMGEAPGVSSCRESTWCAQHIALSHLVGDFFGRCAQGFGWWTIVFARLPKALREHEDPCTAHTFQCDKTALYAVRLRSDGSYWPACGVRVPISAFEWKVPNATRPTAQYMLACHTISLRHAELELGCPDYNEDRIAFADGAAERALLAKGKIPAIERDPRLRTPSHGAIASLLISFSRIVVGRIGIPMARNLTLEFDPYTLELISIRTYEESVDRYTAIASAFDHWHLSKTIGRFF</sequence>
<name>A0A5C5VC33_9BACT</name>
<dbReference type="EMBL" id="SIHJ01000001">
    <property type="protein sequence ID" value="TWT35195.1"/>
    <property type="molecule type" value="Genomic_DNA"/>
</dbReference>
<dbReference type="AlphaFoldDB" id="A0A5C5VC33"/>
<protein>
    <submittedName>
        <fullName evidence="1">Uncharacterized protein</fullName>
    </submittedName>
</protein>
<organism evidence="1 2">
    <name type="scientific">Posidoniimonas corsicana</name>
    <dbReference type="NCBI Taxonomy" id="1938618"/>
    <lineage>
        <taxon>Bacteria</taxon>
        <taxon>Pseudomonadati</taxon>
        <taxon>Planctomycetota</taxon>
        <taxon>Planctomycetia</taxon>
        <taxon>Pirellulales</taxon>
        <taxon>Lacipirellulaceae</taxon>
        <taxon>Posidoniimonas</taxon>
    </lineage>
</organism>
<proteinExistence type="predicted"/>